<name>A0A428WPB9_AMYBA</name>
<dbReference type="EMBL" id="QHHU01000018">
    <property type="protein sequence ID" value="RSM44868.1"/>
    <property type="molecule type" value="Genomic_DNA"/>
</dbReference>
<dbReference type="InterPro" id="IPR029063">
    <property type="entry name" value="SAM-dependent_MTases_sf"/>
</dbReference>
<dbReference type="Gene3D" id="3.40.50.150">
    <property type="entry name" value="Vaccinia Virus protein VP39"/>
    <property type="match status" value="1"/>
</dbReference>
<dbReference type="GO" id="GO:0008168">
    <property type="term" value="F:methyltransferase activity"/>
    <property type="evidence" value="ECO:0007669"/>
    <property type="project" value="UniProtKB-KW"/>
</dbReference>
<dbReference type="CDD" id="cd02440">
    <property type="entry name" value="AdoMet_MTases"/>
    <property type="match status" value="1"/>
</dbReference>
<dbReference type="Pfam" id="PF13489">
    <property type="entry name" value="Methyltransf_23"/>
    <property type="match status" value="1"/>
</dbReference>
<dbReference type="RefSeq" id="WP_020639568.1">
    <property type="nucleotide sequence ID" value="NZ_QHHU01000018.1"/>
</dbReference>
<dbReference type="AlphaFoldDB" id="A0A428WPB9"/>
<dbReference type="Proteomes" id="UP000286716">
    <property type="component" value="Unassembled WGS sequence"/>
</dbReference>
<proteinExistence type="predicted"/>
<gene>
    <name evidence="1" type="ORF">DMA12_15100</name>
</gene>
<evidence type="ECO:0000313" key="1">
    <source>
        <dbReference type="EMBL" id="RSM44868.1"/>
    </source>
</evidence>
<comment type="caution">
    <text evidence="1">The sequence shown here is derived from an EMBL/GenBank/DDBJ whole genome shotgun (WGS) entry which is preliminary data.</text>
</comment>
<reference evidence="1 2" key="1">
    <citation type="submission" date="2018-05" db="EMBL/GenBank/DDBJ databases">
        <title>Evolution of GPA BGCs.</title>
        <authorList>
            <person name="Waglechner N."/>
            <person name="Wright G.D."/>
        </authorList>
    </citation>
    <scope>NUCLEOTIDE SEQUENCE [LARGE SCALE GENOMIC DNA]</scope>
    <source>
        <strain evidence="1 2">DSM 5908</strain>
    </source>
</reference>
<dbReference type="OrthoDB" id="9782855at2"/>
<organism evidence="1 2">
    <name type="scientific">Amycolatopsis balhimycina DSM 5908</name>
    <dbReference type="NCBI Taxonomy" id="1081091"/>
    <lineage>
        <taxon>Bacteria</taxon>
        <taxon>Bacillati</taxon>
        <taxon>Actinomycetota</taxon>
        <taxon>Actinomycetes</taxon>
        <taxon>Pseudonocardiales</taxon>
        <taxon>Pseudonocardiaceae</taxon>
        <taxon>Amycolatopsis</taxon>
    </lineage>
</organism>
<sequence length="271" mass="30556">MIATKELPEQYGEWNWRWGAPFGFSVENSVDVRHRFDDEDPKRYGPFGFQRNSLTRFYEYPWAFFTADLQPGMRVIDVGGWLSGFQVTLADAGCEVFNVDPSVPEDTRWTTSLKENQPNTARDQHATFLSYFDADVTLIERPLQAVDLPEGTFDRIFAISVLEHVDQGEAGEIVDAMRRLLKPGGRAVLTIDLFFDLPPFGMLPRNFWGINIDVGALVKNSGMDMVHGNPAELLGFPEFDPERVVANIDSYNLSALYPVASQLVVLEKRAG</sequence>
<keyword evidence="1" id="KW-0489">Methyltransferase</keyword>
<evidence type="ECO:0000313" key="2">
    <source>
        <dbReference type="Proteomes" id="UP000286716"/>
    </source>
</evidence>
<dbReference type="SUPFAM" id="SSF53335">
    <property type="entry name" value="S-adenosyl-L-methionine-dependent methyltransferases"/>
    <property type="match status" value="1"/>
</dbReference>
<keyword evidence="2" id="KW-1185">Reference proteome</keyword>
<accession>A0A428WPB9</accession>
<protein>
    <submittedName>
        <fullName evidence="1">Class I SAM-dependent methyltransferase</fullName>
    </submittedName>
</protein>
<keyword evidence="1" id="KW-0808">Transferase</keyword>
<dbReference type="GO" id="GO:0032259">
    <property type="term" value="P:methylation"/>
    <property type="evidence" value="ECO:0007669"/>
    <property type="project" value="UniProtKB-KW"/>
</dbReference>